<dbReference type="Proteomes" id="UP000252124">
    <property type="component" value="Unassembled WGS sequence"/>
</dbReference>
<evidence type="ECO:0000313" key="2">
    <source>
        <dbReference type="Proteomes" id="UP000252124"/>
    </source>
</evidence>
<reference evidence="1 2" key="1">
    <citation type="submission" date="2018-06" db="EMBL/GenBank/DDBJ databases">
        <title>Genomic Encyclopedia of Type Strains, Phase III (KMG-III): the genomes of soil and plant-associated and newly described type strains.</title>
        <authorList>
            <person name="Whitman W."/>
        </authorList>
    </citation>
    <scope>NUCLEOTIDE SEQUENCE [LARGE SCALE GENOMIC DNA]</scope>
    <source>
        <strain evidence="1 2">CECT 7342</strain>
    </source>
</reference>
<sequence>MIAFTRPLPPFLGSPVTDMSPPMLTLWFRRFWLLAITSLITLHAGASFAQTFDRQAENQRYQQWLQDFRRDFQQFRQTPDRENADVDKLFADTLVPGSRASQVVKELARAQGDSTHGEIRFVGIQRVFMAALSNSVVAGDGGVYPETQAAFKQHTLRVRYMHVDGGGRLENYFNNPEIFKPYRLPDPGVLTRDAYPFLLFEDAQGKLRLGGVSKEFWDLVKYMDAQQYA</sequence>
<comment type="caution">
    <text evidence="1">The sequence shown here is derived from an EMBL/GenBank/DDBJ whole genome shotgun (WGS) entry which is preliminary data.</text>
</comment>
<gene>
    <name evidence="1" type="ORF">DFP87_101124</name>
</gene>
<name>A0ABX9GJ99_9BURK</name>
<evidence type="ECO:0000313" key="1">
    <source>
        <dbReference type="EMBL" id="RBP23615.1"/>
    </source>
</evidence>
<proteinExistence type="predicted"/>
<dbReference type="EMBL" id="QNRM01000001">
    <property type="protein sequence ID" value="RBP23615.1"/>
    <property type="molecule type" value="Genomic_DNA"/>
</dbReference>
<protein>
    <submittedName>
        <fullName evidence="1">Uncharacterized protein</fullName>
    </submittedName>
</protein>
<keyword evidence="2" id="KW-1185">Reference proteome</keyword>
<organism evidence="1 2">
    <name type="scientific">Achromobacter marplatensis</name>
    <dbReference type="NCBI Taxonomy" id="470868"/>
    <lineage>
        <taxon>Bacteria</taxon>
        <taxon>Pseudomonadati</taxon>
        <taxon>Pseudomonadota</taxon>
        <taxon>Betaproteobacteria</taxon>
        <taxon>Burkholderiales</taxon>
        <taxon>Alcaligenaceae</taxon>
        <taxon>Achromobacter</taxon>
    </lineage>
</organism>
<accession>A0ABX9GJ99</accession>